<dbReference type="AlphaFoldDB" id="R2QDL5"/>
<accession>R2QDL5</accession>
<proteinExistence type="predicted"/>
<evidence type="ECO:0000256" key="1">
    <source>
        <dbReference type="SAM" id="Phobius"/>
    </source>
</evidence>
<dbReference type="HOGENOM" id="CLU_198182_0_0_9"/>
<feature type="transmembrane region" description="Helical" evidence="1">
    <location>
        <begin position="6"/>
        <end position="26"/>
    </location>
</feature>
<evidence type="ECO:0000313" key="2">
    <source>
        <dbReference type="EMBL" id="EOH94482.1"/>
    </source>
</evidence>
<keyword evidence="1" id="KW-1133">Transmembrane helix</keyword>
<gene>
    <name evidence="2" type="ORF">UAU_02217</name>
</gene>
<evidence type="ECO:0000313" key="3">
    <source>
        <dbReference type="Proteomes" id="UP000013782"/>
    </source>
</evidence>
<dbReference type="RefSeq" id="WP_010757208.1">
    <property type="nucleotide sequence ID" value="NZ_ASWD01000001.1"/>
</dbReference>
<sequence length="77" mass="9000">MERYGWMIILAVIGAIALIAFFFFLFGDMERIKELKKPKVHYVLNASLLLIAAICIVLTIYLYFDVQEQIRLLENMT</sequence>
<dbReference type="eggNOG" id="ENOG5032KMU">
    <property type="taxonomic scope" value="Bacteria"/>
</dbReference>
<protein>
    <submittedName>
        <fullName evidence="2">Uncharacterized protein</fullName>
    </submittedName>
</protein>
<feature type="transmembrane region" description="Helical" evidence="1">
    <location>
        <begin position="42"/>
        <end position="64"/>
    </location>
</feature>
<keyword evidence="3" id="KW-1185">Reference proteome</keyword>
<dbReference type="EMBL" id="AJAQ01000015">
    <property type="protein sequence ID" value="EOH94482.1"/>
    <property type="molecule type" value="Genomic_DNA"/>
</dbReference>
<keyword evidence="1" id="KW-0812">Transmembrane</keyword>
<dbReference type="STRING" id="160454.RV10_GL003158"/>
<dbReference type="PATRIC" id="fig|1158607.3.peg.2188"/>
<reference evidence="2 3" key="1">
    <citation type="submission" date="2013-02" db="EMBL/GenBank/DDBJ databases">
        <title>The Genome Sequence of Enterococcus pallens BAA-351.</title>
        <authorList>
            <consortium name="The Broad Institute Genome Sequencing Platform"/>
            <consortium name="The Broad Institute Genome Sequencing Center for Infectious Disease"/>
            <person name="Earl A.M."/>
            <person name="Gilmore M.S."/>
            <person name="Lebreton F."/>
            <person name="Walker B."/>
            <person name="Young S.K."/>
            <person name="Zeng Q."/>
            <person name="Gargeya S."/>
            <person name="Fitzgerald M."/>
            <person name="Haas B."/>
            <person name="Abouelleil A."/>
            <person name="Alvarado L."/>
            <person name="Arachchi H.M."/>
            <person name="Berlin A.M."/>
            <person name="Chapman S.B."/>
            <person name="Dewar J."/>
            <person name="Goldberg J."/>
            <person name="Griggs A."/>
            <person name="Gujja S."/>
            <person name="Hansen M."/>
            <person name="Howarth C."/>
            <person name="Imamovic A."/>
            <person name="Larimer J."/>
            <person name="McCowan C."/>
            <person name="Murphy C."/>
            <person name="Neiman D."/>
            <person name="Pearson M."/>
            <person name="Priest M."/>
            <person name="Roberts A."/>
            <person name="Saif S."/>
            <person name="Shea T."/>
            <person name="Sisk P."/>
            <person name="Sykes S."/>
            <person name="Wortman J."/>
            <person name="Nusbaum C."/>
            <person name="Birren B."/>
        </authorList>
    </citation>
    <scope>NUCLEOTIDE SEQUENCE [LARGE SCALE GENOMIC DNA]</scope>
    <source>
        <strain evidence="2 3">ATCC BAA-351</strain>
    </source>
</reference>
<dbReference type="Proteomes" id="UP000013782">
    <property type="component" value="Unassembled WGS sequence"/>
</dbReference>
<keyword evidence="1" id="KW-0472">Membrane</keyword>
<name>R2QDL5_9ENTE</name>
<comment type="caution">
    <text evidence="2">The sequence shown here is derived from an EMBL/GenBank/DDBJ whole genome shotgun (WGS) entry which is preliminary data.</text>
</comment>
<organism evidence="2 3">
    <name type="scientific">Enterococcus pallens ATCC BAA-351</name>
    <dbReference type="NCBI Taxonomy" id="1158607"/>
    <lineage>
        <taxon>Bacteria</taxon>
        <taxon>Bacillati</taxon>
        <taxon>Bacillota</taxon>
        <taxon>Bacilli</taxon>
        <taxon>Lactobacillales</taxon>
        <taxon>Enterococcaceae</taxon>
        <taxon>Enterococcus</taxon>
    </lineage>
</organism>